<comment type="caution">
    <text evidence="2">The sequence shown here is derived from an EMBL/GenBank/DDBJ whole genome shotgun (WGS) entry which is preliminary data.</text>
</comment>
<keyword evidence="3" id="KW-1185">Reference proteome</keyword>
<dbReference type="AlphaFoldDB" id="A0AAD7K775"/>
<reference evidence="2" key="1">
    <citation type="submission" date="2023-03" db="EMBL/GenBank/DDBJ databases">
        <title>Massive genome expansion in bonnet fungi (Mycena s.s.) driven by repeated elements and novel gene families across ecological guilds.</title>
        <authorList>
            <consortium name="Lawrence Berkeley National Laboratory"/>
            <person name="Harder C.B."/>
            <person name="Miyauchi S."/>
            <person name="Viragh M."/>
            <person name="Kuo A."/>
            <person name="Thoen E."/>
            <person name="Andreopoulos B."/>
            <person name="Lu D."/>
            <person name="Skrede I."/>
            <person name="Drula E."/>
            <person name="Henrissat B."/>
            <person name="Morin E."/>
            <person name="Kohler A."/>
            <person name="Barry K."/>
            <person name="LaButti K."/>
            <person name="Morin E."/>
            <person name="Salamov A."/>
            <person name="Lipzen A."/>
            <person name="Mereny Z."/>
            <person name="Hegedus B."/>
            <person name="Baldrian P."/>
            <person name="Stursova M."/>
            <person name="Weitz H."/>
            <person name="Taylor A."/>
            <person name="Grigoriev I.V."/>
            <person name="Nagy L.G."/>
            <person name="Martin F."/>
            <person name="Kauserud H."/>
        </authorList>
    </citation>
    <scope>NUCLEOTIDE SEQUENCE</scope>
    <source>
        <strain evidence="2">CBHHK182m</strain>
    </source>
</reference>
<evidence type="ECO:0000313" key="2">
    <source>
        <dbReference type="EMBL" id="KAJ7779797.1"/>
    </source>
</evidence>
<feature type="compositionally biased region" description="Polar residues" evidence="1">
    <location>
        <begin position="104"/>
        <end position="137"/>
    </location>
</feature>
<evidence type="ECO:0000256" key="1">
    <source>
        <dbReference type="SAM" id="MobiDB-lite"/>
    </source>
</evidence>
<organism evidence="2 3">
    <name type="scientific">Mycena metata</name>
    <dbReference type="NCBI Taxonomy" id="1033252"/>
    <lineage>
        <taxon>Eukaryota</taxon>
        <taxon>Fungi</taxon>
        <taxon>Dikarya</taxon>
        <taxon>Basidiomycota</taxon>
        <taxon>Agaricomycotina</taxon>
        <taxon>Agaricomycetes</taxon>
        <taxon>Agaricomycetidae</taxon>
        <taxon>Agaricales</taxon>
        <taxon>Marasmiineae</taxon>
        <taxon>Mycenaceae</taxon>
        <taxon>Mycena</taxon>
    </lineage>
</organism>
<name>A0AAD7K775_9AGAR</name>
<gene>
    <name evidence="2" type="ORF">B0H16DRAFT_726085</name>
</gene>
<dbReference type="EMBL" id="JARKIB010000005">
    <property type="protein sequence ID" value="KAJ7779797.1"/>
    <property type="molecule type" value="Genomic_DNA"/>
</dbReference>
<dbReference type="Proteomes" id="UP001215598">
    <property type="component" value="Unassembled WGS sequence"/>
</dbReference>
<accession>A0AAD7K775</accession>
<evidence type="ECO:0000313" key="3">
    <source>
        <dbReference type="Proteomes" id="UP001215598"/>
    </source>
</evidence>
<feature type="region of interest" description="Disordered" evidence="1">
    <location>
        <begin position="104"/>
        <end position="248"/>
    </location>
</feature>
<protein>
    <submittedName>
        <fullName evidence="2">Uncharacterized protein</fullName>
    </submittedName>
</protein>
<proteinExistence type="predicted"/>
<sequence length="248" mass="26816">MDPSCAVLPGVTRSTTRLHLHRCQQSSLLPLEVLLPARRLPSLHCSGPHRPQDHLPTPPLRSLQIQNVSFTDSPVHLELDLRPPSYDTVMNAGRRPQSTLVVQNNTSNDSLPHPSGQQFRGGQRPRVNSTPQSNTQYMRAPLPPVPTSRARAPTIHITAPAEPIHPNAIQEGSSPLLSASPPRIPLPQPPAAGTLRQPPLTPLNPVRRSRAQSAVAPGSSSRPVGARNPDSSNRREMGGIYSGNVRAE</sequence>